<dbReference type="GO" id="GO:0022857">
    <property type="term" value="F:transmembrane transporter activity"/>
    <property type="evidence" value="ECO:0007669"/>
    <property type="project" value="InterPro"/>
</dbReference>
<evidence type="ECO:0000256" key="2">
    <source>
        <dbReference type="ARBA" id="ARBA00022475"/>
    </source>
</evidence>
<feature type="transmembrane region" description="Helical" evidence="6">
    <location>
        <begin position="252"/>
        <end position="270"/>
    </location>
</feature>
<name>A0A315ESV8_9BURK</name>
<evidence type="ECO:0000313" key="8">
    <source>
        <dbReference type="EMBL" id="PUE60319.1"/>
    </source>
</evidence>
<dbReference type="Pfam" id="PF07690">
    <property type="entry name" value="MFS_1"/>
    <property type="match status" value="1"/>
</dbReference>
<feature type="domain" description="Major facilitator superfamily (MFS) profile" evidence="7">
    <location>
        <begin position="13"/>
        <end position="397"/>
    </location>
</feature>
<dbReference type="EMBL" id="NESP01000001">
    <property type="protein sequence ID" value="PUE60319.1"/>
    <property type="molecule type" value="Genomic_DNA"/>
</dbReference>
<feature type="transmembrane region" description="Helical" evidence="6">
    <location>
        <begin position="305"/>
        <end position="329"/>
    </location>
</feature>
<keyword evidence="5 6" id="KW-0472">Membrane</keyword>
<protein>
    <submittedName>
        <fullName evidence="8">MFS transporter</fullName>
    </submittedName>
</protein>
<comment type="subcellular location">
    <subcellularLocation>
        <location evidence="1">Cell membrane</location>
        <topology evidence="1">Multi-pass membrane protein</topology>
    </subcellularLocation>
</comment>
<dbReference type="SUPFAM" id="SSF103473">
    <property type="entry name" value="MFS general substrate transporter"/>
    <property type="match status" value="1"/>
</dbReference>
<gene>
    <name evidence="8" type="ORF">B9Z44_12495</name>
</gene>
<organism evidence="8 9">
    <name type="scientific">Limnohabitans curvus</name>
    <dbReference type="NCBI Taxonomy" id="323423"/>
    <lineage>
        <taxon>Bacteria</taxon>
        <taxon>Pseudomonadati</taxon>
        <taxon>Pseudomonadota</taxon>
        <taxon>Betaproteobacteria</taxon>
        <taxon>Burkholderiales</taxon>
        <taxon>Comamonadaceae</taxon>
        <taxon>Limnohabitans</taxon>
    </lineage>
</organism>
<feature type="transmembrane region" description="Helical" evidence="6">
    <location>
        <begin position="104"/>
        <end position="125"/>
    </location>
</feature>
<evidence type="ECO:0000256" key="1">
    <source>
        <dbReference type="ARBA" id="ARBA00004651"/>
    </source>
</evidence>
<evidence type="ECO:0000313" key="9">
    <source>
        <dbReference type="Proteomes" id="UP000251341"/>
    </source>
</evidence>
<reference evidence="8 9" key="1">
    <citation type="submission" date="2017-04" db="EMBL/GenBank/DDBJ databases">
        <title>Unexpected and diverse lifestyles within the genus Limnohabitans.</title>
        <authorList>
            <person name="Kasalicky V."/>
            <person name="Mehrshad M."/>
            <person name="Andrei S.-A."/>
            <person name="Salcher M."/>
            <person name="Kratochvilova H."/>
            <person name="Simek K."/>
            <person name="Ghai R."/>
        </authorList>
    </citation>
    <scope>NUCLEOTIDE SEQUENCE [LARGE SCALE GENOMIC DNA]</scope>
    <source>
        <strain evidence="8 9">MWH-C5</strain>
    </source>
</reference>
<keyword evidence="2" id="KW-1003">Cell membrane</keyword>
<dbReference type="PROSITE" id="PS50850">
    <property type="entry name" value="MFS"/>
    <property type="match status" value="1"/>
</dbReference>
<dbReference type="Gene3D" id="1.20.1250.20">
    <property type="entry name" value="MFS general substrate transporter like domains"/>
    <property type="match status" value="1"/>
</dbReference>
<dbReference type="InterPro" id="IPR020846">
    <property type="entry name" value="MFS_dom"/>
</dbReference>
<dbReference type="CDD" id="cd17324">
    <property type="entry name" value="MFS_NepI_like"/>
    <property type="match status" value="1"/>
</dbReference>
<dbReference type="Proteomes" id="UP000251341">
    <property type="component" value="Unassembled WGS sequence"/>
</dbReference>
<dbReference type="RefSeq" id="WP_108358931.1">
    <property type="nucleotide sequence ID" value="NZ_NESP01000001.1"/>
</dbReference>
<keyword evidence="9" id="KW-1185">Reference proteome</keyword>
<dbReference type="PANTHER" id="PTHR43124">
    <property type="entry name" value="PURINE EFFLUX PUMP PBUE"/>
    <property type="match status" value="1"/>
</dbReference>
<feature type="transmembrane region" description="Helical" evidence="6">
    <location>
        <begin position="79"/>
        <end position="98"/>
    </location>
</feature>
<keyword evidence="3 6" id="KW-0812">Transmembrane</keyword>
<dbReference type="PANTHER" id="PTHR43124:SF3">
    <property type="entry name" value="CHLORAMPHENICOL EFFLUX PUMP RV0191"/>
    <property type="match status" value="1"/>
</dbReference>
<accession>A0A315ESV8</accession>
<feature type="transmembrane region" description="Helical" evidence="6">
    <location>
        <begin position="341"/>
        <end position="361"/>
    </location>
</feature>
<evidence type="ECO:0000256" key="5">
    <source>
        <dbReference type="ARBA" id="ARBA00023136"/>
    </source>
</evidence>
<dbReference type="AlphaFoldDB" id="A0A315ESV8"/>
<evidence type="ECO:0000259" key="7">
    <source>
        <dbReference type="PROSITE" id="PS50850"/>
    </source>
</evidence>
<evidence type="ECO:0000256" key="3">
    <source>
        <dbReference type="ARBA" id="ARBA00022692"/>
    </source>
</evidence>
<feature type="transmembrane region" description="Helical" evidence="6">
    <location>
        <begin position="163"/>
        <end position="183"/>
    </location>
</feature>
<feature type="transmembrane region" description="Helical" evidence="6">
    <location>
        <begin position="12"/>
        <end position="35"/>
    </location>
</feature>
<evidence type="ECO:0000256" key="4">
    <source>
        <dbReference type="ARBA" id="ARBA00022989"/>
    </source>
</evidence>
<feature type="transmembrane region" description="Helical" evidence="6">
    <location>
        <begin position="41"/>
        <end position="67"/>
    </location>
</feature>
<dbReference type="InterPro" id="IPR050189">
    <property type="entry name" value="MFS_Efflux_Transporters"/>
</dbReference>
<comment type="caution">
    <text evidence="8">The sequence shown here is derived from an EMBL/GenBank/DDBJ whole genome shotgun (WGS) entry which is preliminary data.</text>
</comment>
<feature type="transmembrane region" description="Helical" evidence="6">
    <location>
        <begin position="282"/>
        <end position="299"/>
    </location>
</feature>
<proteinExistence type="predicted"/>
<evidence type="ECO:0000256" key="6">
    <source>
        <dbReference type="SAM" id="Phobius"/>
    </source>
</evidence>
<feature type="transmembrane region" description="Helical" evidence="6">
    <location>
        <begin position="137"/>
        <end position="157"/>
    </location>
</feature>
<feature type="transmembrane region" description="Helical" evidence="6">
    <location>
        <begin position="373"/>
        <end position="393"/>
    </location>
</feature>
<dbReference type="InterPro" id="IPR036259">
    <property type="entry name" value="MFS_trans_sf"/>
</dbReference>
<feature type="transmembrane region" description="Helical" evidence="6">
    <location>
        <begin position="218"/>
        <end position="240"/>
    </location>
</feature>
<dbReference type="InterPro" id="IPR011701">
    <property type="entry name" value="MFS"/>
</dbReference>
<sequence length="400" mass="43447">MHTQLTARRELLLLLSLAGIQFTHIVDFMIMMPLGPQLTSLFAISFAEFGLLVSAYTVAAGLSGLFATTFIDRFDRKRLLLTLYVLFALTTVACGIAPTYGWLMAARIASGFFGGVLSTMTQTIIGDVVPFERRGRATGIVMTSFSVATVAGVPAGLLFANLWGWHTAFFGIGVMCIAVGVLANYSVPKLDAHVAHAKDKHVLHAMGQVLSEPNQRMALLLSATMMFAAFTIIPYITLYLQNNQVMAPNEIPWLYFCGGVVTLFSGRWVGGVTDRLGKRETFQRAVLFSIIPMFAITLIEPVPLYVVLLVTSTLFFAMNARMIPGMALLTSAANPKFRGTFMSLNGAVQSFAMGVAAWVGGMLLQNEPSGQVTHYWLCAVVATCASLLAYVLAKRVSMHE</sequence>
<dbReference type="GO" id="GO:0005886">
    <property type="term" value="C:plasma membrane"/>
    <property type="evidence" value="ECO:0007669"/>
    <property type="project" value="UniProtKB-SubCell"/>
</dbReference>
<keyword evidence="4 6" id="KW-1133">Transmembrane helix</keyword>